<evidence type="ECO:0000256" key="1">
    <source>
        <dbReference type="ARBA" id="ARBA00022741"/>
    </source>
</evidence>
<evidence type="ECO:0000256" key="6">
    <source>
        <dbReference type="PROSITE-ProRule" id="PRU00169"/>
    </source>
</evidence>
<dbReference type="FunFam" id="3.40.50.300:FF:000006">
    <property type="entry name" value="DNA-binding transcriptional regulator NtrC"/>
    <property type="match status" value="1"/>
</dbReference>
<dbReference type="PROSITE" id="PS50110">
    <property type="entry name" value="RESPONSE_REGULATORY"/>
    <property type="match status" value="1"/>
</dbReference>
<dbReference type="Gene3D" id="3.40.50.300">
    <property type="entry name" value="P-loop containing nucleotide triphosphate hydrolases"/>
    <property type="match status" value="1"/>
</dbReference>
<dbReference type="EMBL" id="VIVL01000005">
    <property type="protein sequence ID" value="TWD85701.1"/>
    <property type="molecule type" value="Genomic_DNA"/>
</dbReference>
<keyword evidence="4 9" id="KW-0238">DNA-binding</keyword>
<dbReference type="PANTHER" id="PTHR32071:SF117">
    <property type="entry name" value="PTS-DEPENDENT DIHYDROXYACETONE KINASE OPERON REGULATORY PROTEIN-RELATED"/>
    <property type="match status" value="1"/>
</dbReference>
<organism evidence="9 10">
    <name type="scientific">Variovorax beijingensis</name>
    <dbReference type="NCBI Taxonomy" id="2496117"/>
    <lineage>
        <taxon>Bacteria</taxon>
        <taxon>Pseudomonadati</taxon>
        <taxon>Pseudomonadota</taxon>
        <taxon>Betaproteobacteria</taxon>
        <taxon>Burkholderiales</taxon>
        <taxon>Comamonadaceae</taxon>
        <taxon>Variovorax</taxon>
    </lineage>
</organism>
<feature type="domain" description="Sigma-54 factor interaction" evidence="7">
    <location>
        <begin position="147"/>
        <end position="376"/>
    </location>
</feature>
<dbReference type="InterPro" id="IPR002197">
    <property type="entry name" value="HTH_Fis"/>
</dbReference>
<dbReference type="PROSITE" id="PS00688">
    <property type="entry name" value="SIGMA54_INTERACT_3"/>
    <property type="match status" value="1"/>
</dbReference>
<dbReference type="GO" id="GO:0006355">
    <property type="term" value="P:regulation of DNA-templated transcription"/>
    <property type="evidence" value="ECO:0007669"/>
    <property type="project" value="InterPro"/>
</dbReference>
<sequence>MSGGAKGSPASHILIADDDPGIGRILCDRLRELGHEVEHVLDGAEALRAADRADLMLLDLEMPRMDGFSVLESLQSLAAPPPVVVITAHGELTNAVRAMRAGAYDFIAKPFDAATIQLVVRRALETSRLKSHVHTLRRELGNKHLWVRGTDPGMARVADTVDRVAPSHATVLLLGETGTGKEVVARALHLRSTRSEQPFVAVNCAVLKGELLESELFGHEKGAFTGADRSRPGRVEAARGGTLFLDEIGELPTALQAKLLRLLQEKEYERLGSDRTHRADIRVIAATHIDLAAAIRAGAFREDLYYRLKVISIRIPPLRERQGDVLPLAEWLLAKHAAESARPPPRLAHDVMQALERYPWPGNVRELSNVMERCALLAGETVDLCDLPEEFMGGPVAPAAMAVTEIEDLFALPYSDAVTAARRLIVQRALERSGGHQTRAAERLRVTQPYLSRLAKQLGVRGDET</sequence>
<dbReference type="Pfam" id="PF00158">
    <property type="entry name" value="Sigma54_activat"/>
    <property type="match status" value="1"/>
</dbReference>
<dbReference type="SUPFAM" id="SSF52172">
    <property type="entry name" value="CheY-like"/>
    <property type="match status" value="1"/>
</dbReference>
<protein>
    <submittedName>
        <fullName evidence="9">DNA-binding NtrC family response regulator</fullName>
    </submittedName>
</protein>
<keyword evidence="3" id="KW-0805">Transcription regulation</keyword>
<dbReference type="InterPro" id="IPR025944">
    <property type="entry name" value="Sigma_54_int_dom_CS"/>
</dbReference>
<keyword evidence="6" id="KW-0597">Phosphoprotein</keyword>
<dbReference type="InterPro" id="IPR027417">
    <property type="entry name" value="P-loop_NTPase"/>
</dbReference>
<keyword evidence="2" id="KW-0067">ATP-binding</keyword>
<evidence type="ECO:0000259" key="7">
    <source>
        <dbReference type="PROSITE" id="PS50045"/>
    </source>
</evidence>
<dbReference type="InterPro" id="IPR058031">
    <property type="entry name" value="AAA_lid_NorR"/>
</dbReference>
<dbReference type="RefSeq" id="WP_145744254.1">
    <property type="nucleotide sequence ID" value="NZ_VIVL01000005.1"/>
</dbReference>
<dbReference type="Gene3D" id="1.10.8.60">
    <property type="match status" value="1"/>
</dbReference>
<dbReference type="AlphaFoldDB" id="A0A561C3C6"/>
<keyword evidence="1" id="KW-0547">Nucleotide-binding</keyword>
<dbReference type="Gene3D" id="1.10.10.60">
    <property type="entry name" value="Homeodomain-like"/>
    <property type="match status" value="1"/>
</dbReference>
<dbReference type="GO" id="GO:0000160">
    <property type="term" value="P:phosphorelay signal transduction system"/>
    <property type="evidence" value="ECO:0007669"/>
    <property type="project" value="InterPro"/>
</dbReference>
<dbReference type="PROSITE" id="PS00675">
    <property type="entry name" value="SIGMA54_INTERACT_1"/>
    <property type="match status" value="1"/>
</dbReference>
<evidence type="ECO:0000259" key="8">
    <source>
        <dbReference type="PROSITE" id="PS50110"/>
    </source>
</evidence>
<dbReference type="GO" id="GO:0005524">
    <property type="term" value="F:ATP binding"/>
    <property type="evidence" value="ECO:0007669"/>
    <property type="project" value="UniProtKB-KW"/>
</dbReference>
<dbReference type="InterPro" id="IPR011006">
    <property type="entry name" value="CheY-like_superfamily"/>
</dbReference>
<dbReference type="Proteomes" id="UP000319722">
    <property type="component" value="Unassembled WGS sequence"/>
</dbReference>
<accession>A0A561C3C6</accession>
<evidence type="ECO:0000313" key="9">
    <source>
        <dbReference type="EMBL" id="TWD85701.1"/>
    </source>
</evidence>
<dbReference type="InterPro" id="IPR025662">
    <property type="entry name" value="Sigma_54_int_dom_ATP-bd_1"/>
</dbReference>
<feature type="modified residue" description="4-aspartylphosphate" evidence="6">
    <location>
        <position position="59"/>
    </location>
</feature>
<dbReference type="SMART" id="SM00448">
    <property type="entry name" value="REC"/>
    <property type="match status" value="1"/>
</dbReference>
<dbReference type="PRINTS" id="PR01590">
    <property type="entry name" value="HTHFIS"/>
</dbReference>
<name>A0A561C3C6_9BURK</name>
<evidence type="ECO:0000256" key="5">
    <source>
        <dbReference type="ARBA" id="ARBA00023163"/>
    </source>
</evidence>
<evidence type="ECO:0000256" key="3">
    <source>
        <dbReference type="ARBA" id="ARBA00023015"/>
    </source>
</evidence>
<comment type="caution">
    <text evidence="9">The sequence shown here is derived from an EMBL/GenBank/DDBJ whole genome shotgun (WGS) entry which is preliminary data.</text>
</comment>
<dbReference type="SUPFAM" id="SSF52540">
    <property type="entry name" value="P-loop containing nucleoside triphosphate hydrolases"/>
    <property type="match status" value="1"/>
</dbReference>
<dbReference type="Pfam" id="PF00072">
    <property type="entry name" value="Response_reg"/>
    <property type="match status" value="1"/>
</dbReference>
<dbReference type="Gene3D" id="3.40.50.2300">
    <property type="match status" value="1"/>
</dbReference>
<proteinExistence type="predicted"/>
<evidence type="ECO:0000256" key="2">
    <source>
        <dbReference type="ARBA" id="ARBA00022840"/>
    </source>
</evidence>
<dbReference type="SMART" id="SM00382">
    <property type="entry name" value="AAA"/>
    <property type="match status" value="1"/>
</dbReference>
<evidence type="ECO:0000313" key="10">
    <source>
        <dbReference type="Proteomes" id="UP000319722"/>
    </source>
</evidence>
<evidence type="ECO:0000256" key="4">
    <source>
        <dbReference type="ARBA" id="ARBA00023125"/>
    </source>
</evidence>
<feature type="domain" description="Response regulatory" evidence="8">
    <location>
        <begin position="12"/>
        <end position="124"/>
    </location>
</feature>
<gene>
    <name evidence="9" type="ORF">FB547_105213</name>
</gene>
<reference evidence="9 10" key="1">
    <citation type="submission" date="2019-06" db="EMBL/GenBank/DDBJ databases">
        <title>Sorghum-associated microbial communities from plants grown in Nebraska, USA.</title>
        <authorList>
            <person name="Schachtman D."/>
        </authorList>
    </citation>
    <scope>NUCLEOTIDE SEQUENCE [LARGE SCALE GENOMIC DNA]</scope>
    <source>
        <strain evidence="9 10">T529</strain>
    </source>
</reference>
<keyword evidence="5" id="KW-0804">Transcription</keyword>
<dbReference type="Pfam" id="PF25601">
    <property type="entry name" value="AAA_lid_14"/>
    <property type="match status" value="1"/>
</dbReference>
<dbReference type="InterPro" id="IPR001789">
    <property type="entry name" value="Sig_transdc_resp-reg_receiver"/>
</dbReference>
<dbReference type="InterPro" id="IPR003593">
    <property type="entry name" value="AAA+_ATPase"/>
</dbReference>
<dbReference type="PROSITE" id="PS50045">
    <property type="entry name" value="SIGMA54_INTERACT_4"/>
    <property type="match status" value="1"/>
</dbReference>
<dbReference type="GO" id="GO:0043565">
    <property type="term" value="F:sequence-specific DNA binding"/>
    <property type="evidence" value="ECO:0007669"/>
    <property type="project" value="InterPro"/>
</dbReference>
<dbReference type="InterPro" id="IPR002078">
    <property type="entry name" value="Sigma_54_int"/>
</dbReference>
<dbReference type="CDD" id="cd00009">
    <property type="entry name" value="AAA"/>
    <property type="match status" value="1"/>
</dbReference>
<dbReference type="OrthoDB" id="9761705at2"/>
<dbReference type="PANTHER" id="PTHR32071">
    <property type="entry name" value="TRANSCRIPTIONAL REGULATORY PROTEIN"/>
    <property type="match status" value="1"/>
</dbReference>